<proteinExistence type="predicted"/>
<sequence>MEKAVVLVLVLGIVAWTAADPEGELMSNEIGEDLLTKGMDILESAQNEFKEEGRGPGAPLKKALLPFLIGLTLKAGSLVPVKLMIMTFVVVMALIFAKLGLAVSALVGYLHYQESHKAKLAGVTDKWFIPSPTHSSGGHESHSAASNQQPVLLPAPGPSPGPSPGSMPGSAPGSASGSGPESGPNTKRLQHFQQYDPYRYDPYNNDPYRFTRYDYPH</sequence>
<feature type="compositionally biased region" description="Low complexity" evidence="1">
    <location>
        <begin position="195"/>
        <end position="208"/>
    </location>
</feature>
<accession>A0A6A4JHL9</accession>
<evidence type="ECO:0000313" key="5">
    <source>
        <dbReference type="Proteomes" id="UP000466442"/>
    </source>
</evidence>
<dbReference type="PANTHER" id="PTHR21879">
    <property type="entry name" value="FI03362P-RELATED-RELATED"/>
    <property type="match status" value="1"/>
</dbReference>
<reference evidence="4" key="1">
    <citation type="journal article" date="2021" name="Mol. Ecol. Resour.">
        <title>Apolygus lucorum genome provides insights into omnivorousness and mesophyll feeding.</title>
        <authorList>
            <person name="Liu Y."/>
            <person name="Liu H."/>
            <person name="Wang H."/>
            <person name="Huang T."/>
            <person name="Liu B."/>
            <person name="Yang B."/>
            <person name="Yin L."/>
            <person name="Li B."/>
            <person name="Zhang Y."/>
            <person name="Zhang S."/>
            <person name="Jiang F."/>
            <person name="Zhang X."/>
            <person name="Ren Y."/>
            <person name="Wang B."/>
            <person name="Wang S."/>
            <person name="Lu Y."/>
            <person name="Wu K."/>
            <person name="Fan W."/>
            <person name="Wang G."/>
        </authorList>
    </citation>
    <scope>NUCLEOTIDE SEQUENCE</scope>
    <source>
        <strain evidence="4">12Hb</strain>
    </source>
</reference>
<protein>
    <submittedName>
        <fullName evidence="4">Uncharacterized protein</fullName>
    </submittedName>
</protein>
<dbReference type="GO" id="GO:0016020">
    <property type="term" value="C:membrane"/>
    <property type="evidence" value="ECO:0007669"/>
    <property type="project" value="TreeGrafter"/>
</dbReference>
<dbReference type="AlphaFoldDB" id="A0A6A4JHL9"/>
<dbReference type="Pfam" id="PF07898">
    <property type="entry name" value="DUF1676"/>
    <property type="match status" value="1"/>
</dbReference>
<gene>
    <name evidence="4" type="ORF">GE061_015646</name>
</gene>
<dbReference type="Proteomes" id="UP000466442">
    <property type="component" value="Unassembled WGS sequence"/>
</dbReference>
<feature type="compositionally biased region" description="Low complexity" evidence="1">
    <location>
        <begin position="166"/>
        <end position="184"/>
    </location>
</feature>
<name>A0A6A4JHL9_APOLU</name>
<keyword evidence="3" id="KW-0732">Signal</keyword>
<evidence type="ECO:0000313" key="4">
    <source>
        <dbReference type="EMBL" id="KAF6209892.1"/>
    </source>
</evidence>
<evidence type="ECO:0000256" key="3">
    <source>
        <dbReference type="SAM" id="SignalP"/>
    </source>
</evidence>
<evidence type="ECO:0000256" key="2">
    <source>
        <dbReference type="SAM" id="Phobius"/>
    </source>
</evidence>
<feature type="region of interest" description="Disordered" evidence="1">
    <location>
        <begin position="132"/>
        <end position="217"/>
    </location>
</feature>
<comment type="caution">
    <text evidence="4">The sequence shown here is derived from an EMBL/GenBank/DDBJ whole genome shotgun (WGS) entry which is preliminary data.</text>
</comment>
<evidence type="ECO:0000256" key="1">
    <source>
        <dbReference type="SAM" id="MobiDB-lite"/>
    </source>
</evidence>
<dbReference type="InterPro" id="IPR012464">
    <property type="entry name" value="DUF1676"/>
</dbReference>
<organism evidence="4 5">
    <name type="scientific">Apolygus lucorum</name>
    <name type="common">Small green plant bug</name>
    <name type="synonym">Lygocoris lucorum</name>
    <dbReference type="NCBI Taxonomy" id="248454"/>
    <lineage>
        <taxon>Eukaryota</taxon>
        <taxon>Metazoa</taxon>
        <taxon>Ecdysozoa</taxon>
        <taxon>Arthropoda</taxon>
        <taxon>Hexapoda</taxon>
        <taxon>Insecta</taxon>
        <taxon>Pterygota</taxon>
        <taxon>Neoptera</taxon>
        <taxon>Paraneoptera</taxon>
        <taxon>Hemiptera</taxon>
        <taxon>Heteroptera</taxon>
        <taxon>Panheteroptera</taxon>
        <taxon>Cimicomorpha</taxon>
        <taxon>Miridae</taxon>
        <taxon>Mirini</taxon>
        <taxon>Apolygus</taxon>
    </lineage>
</organism>
<feature type="transmembrane region" description="Helical" evidence="2">
    <location>
        <begin position="83"/>
        <end position="110"/>
    </location>
</feature>
<keyword evidence="2" id="KW-0812">Transmembrane</keyword>
<keyword evidence="2" id="KW-0472">Membrane</keyword>
<keyword evidence="5" id="KW-1185">Reference proteome</keyword>
<dbReference type="OrthoDB" id="8195321at2759"/>
<feature type="chain" id="PRO_5043725178" evidence="3">
    <location>
        <begin position="20"/>
        <end position="217"/>
    </location>
</feature>
<keyword evidence="2" id="KW-1133">Transmembrane helix</keyword>
<dbReference type="EMBL" id="WIXP02000006">
    <property type="protein sequence ID" value="KAF6209892.1"/>
    <property type="molecule type" value="Genomic_DNA"/>
</dbReference>
<feature type="signal peptide" evidence="3">
    <location>
        <begin position="1"/>
        <end position="19"/>
    </location>
</feature>
<feature type="compositionally biased region" description="Pro residues" evidence="1">
    <location>
        <begin position="153"/>
        <end position="165"/>
    </location>
</feature>